<feature type="transmembrane region" description="Helical" evidence="5">
    <location>
        <begin position="297"/>
        <end position="314"/>
    </location>
</feature>
<keyword evidence="4 5" id="KW-0472">Membrane</keyword>
<keyword evidence="6" id="KW-0808">Transferase</keyword>
<proteinExistence type="predicted"/>
<dbReference type="CDD" id="cd13956">
    <property type="entry name" value="PT_UbiA"/>
    <property type="match status" value="1"/>
</dbReference>
<keyword evidence="3 5" id="KW-1133">Transmembrane helix</keyword>
<dbReference type="GO" id="GO:0016765">
    <property type="term" value="F:transferase activity, transferring alkyl or aryl (other than methyl) groups"/>
    <property type="evidence" value="ECO:0007669"/>
    <property type="project" value="InterPro"/>
</dbReference>
<sequence length="345" mass="35904">MSTAGAVRALRAHVETWRPYTLWYVGLVGLAGAALADGPHHPWLLASAWAAPTAGWLGGHYLGDYFDRELDAGSKPHRPIPSGRLGARTASWCGGICFAVLALLAVLGGWGTTSAAVLAAFGIVAYSRWCKARGIAGNLVRGALGAIALLYGALTVGLSADPGSTVPVLLAAMVAFWSHDTMSNLVGALRDIDGDRAGGYRTLPVRRGAPFAVRTVLALYAVTVVAALTAGLLAGPDGRVGYLATLLVVLVLGVVALTPLVAHRADMPVVVALRAHSVLVVERVVLASALVGLRLGIGMQLLLVLPMVGLTWWAQHLMRARHELGTGRPALALATPRRAALEDVS</sequence>
<dbReference type="PANTHER" id="PTHR42723:SF1">
    <property type="entry name" value="CHLOROPHYLL SYNTHASE, CHLOROPLASTIC"/>
    <property type="match status" value="1"/>
</dbReference>
<feature type="transmembrane region" description="Helical" evidence="5">
    <location>
        <begin position="240"/>
        <end position="262"/>
    </location>
</feature>
<keyword evidence="7" id="KW-1185">Reference proteome</keyword>
<evidence type="ECO:0000313" key="6">
    <source>
        <dbReference type="EMBL" id="SCF45263.1"/>
    </source>
</evidence>
<evidence type="ECO:0000256" key="2">
    <source>
        <dbReference type="ARBA" id="ARBA00022692"/>
    </source>
</evidence>
<gene>
    <name evidence="6" type="ORF">GA0070216_11822</name>
</gene>
<evidence type="ECO:0000313" key="7">
    <source>
        <dbReference type="Proteomes" id="UP000198797"/>
    </source>
</evidence>
<dbReference type="PANTHER" id="PTHR42723">
    <property type="entry name" value="CHLOROPHYLL SYNTHASE"/>
    <property type="match status" value="1"/>
</dbReference>
<dbReference type="InterPro" id="IPR050475">
    <property type="entry name" value="Prenyltransferase_related"/>
</dbReference>
<dbReference type="Proteomes" id="UP000198797">
    <property type="component" value="Unassembled WGS sequence"/>
</dbReference>
<dbReference type="AlphaFoldDB" id="A0A1C5AJ78"/>
<dbReference type="Gene3D" id="1.20.120.1780">
    <property type="entry name" value="UbiA prenyltransferase"/>
    <property type="match status" value="1"/>
</dbReference>
<name>A0A1C5AJ78_9ACTN</name>
<keyword evidence="2 5" id="KW-0812">Transmembrane</keyword>
<evidence type="ECO:0000256" key="4">
    <source>
        <dbReference type="ARBA" id="ARBA00023136"/>
    </source>
</evidence>
<feature type="transmembrane region" description="Helical" evidence="5">
    <location>
        <begin position="110"/>
        <end position="127"/>
    </location>
</feature>
<dbReference type="InterPro" id="IPR044878">
    <property type="entry name" value="UbiA_sf"/>
</dbReference>
<feature type="transmembrane region" description="Helical" evidence="5">
    <location>
        <begin position="20"/>
        <end position="36"/>
    </location>
</feature>
<dbReference type="EMBL" id="FMCU01000018">
    <property type="protein sequence ID" value="SCF45263.1"/>
    <property type="molecule type" value="Genomic_DNA"/>
</dbReference>
<feature type="transmembrane region" description="Helical" evidence="5">
    <location>
        <begin position="139"/>
        <end position="160"/>
    </location>
</feature>
<evidence type="ECO:0000256" key="3">
    <source>
        <dbReference type="ARBA" id="ARBA00022989"/>
    </source>
</evidence>
<reference evidence="7" key="1">
    <citation type="submission" date="2016-06" db="EMBL/GenBank/DDBJ databases">
        <authorList>
            <person name="Varghese N."/>
            <person name="Submissions Spin"/>
        </authorList>
    </citation>
    <scope>NUCLEOTIDE SEQUENCE [LARGE SCALE GENOMIC DNA]</scope>
    <source>
        <strain evidence="7">DSM 44100</strain>
    </source>
</reference>
<comment type="subcellular location">
    <subcellularLocation>
        <location evidence="1">Membrane</location>
        <topology evidence="1">Multi-pass membrane protein</topology>
    </subcellularLocation>
</comment>
<dbReference type="Gene3D" id="1.10.357.140">
    <property type="entry name" value="UbiA prenyltransferase"/>
    <property type="match status" value="1"/>
</dbReference>
<dbReference type="OrthoDB" id="2908954at2"/>
<accession>A0A1C5AJ78</accession>
<organism evidence="6 7">
    <name type="scientific">Micromonospora matsumotoense</name>
    <dbReference type="NCBI Taxonomy" id="121616"/>
    <lineage>
        <taxon>Bacteria</taxon>
        <taxon>Bacillati</taxon>
        <taxon>Actinomycetota</taxon>
        <taxon>Actinomycetes</taxon>
        <taxon>Micromonosporales</taxon>
        <taxon>Micromonosporaceae</taxon>
        <taxon>Micromonospora</taxon>
    </lineage>
</organism>
<evidence type="ECO:0000256" key="1">
    <source>
        <dbReference type="ARBA" id="ARBA00004141"/>
    </source>
</evidence>
<dbReference type="InterPro" id="IPR000537">
    <property type="entry name" value="UbiA_prenyltransferase"/>
</dbReference>
<dbReference type="Pfam" id="PF01040">
    <property type="entry name" value="UbiA"/>
    <property type="match status" value="1"/>
</dbReference>
<feature type="transmembrane region" description="Helical" evidence="5">
    <location>
        <begin position="211"/>
        <end position="234"/>
    </location>
</feature>
<dbReference type="RefSeq" id="WP_091251762.1">
    <property type="nucleotide sequence ID" value="NZ_FMCU01000018.1"/>
</dbReference>
<evidence type="ECO:0000256" key="5">
    <source>
        <dbReference type="SAM" id="Phobius"/>
    </source>
</evidence>
<dbReference type="GO" id="GO:0016020">
    <property type="term" value="C:membrane"/>
    <property type="evidence" value="ECO:0007669"/>
    <property type="project" value="UniProtKB-SubCell"/>
</dbReference>
<protein>
    <submittedName>
        <fullName evidence="6">4-hydroxybenzoate polyprenyltransferase</fullName>
    </submittedName>
</protein>
<dbReference type="STRING" id="121616.GA0070216_11822"/>